<accession>A0A1S3I8E0</accession>
<dbReference type="OrthoDB" id="167576at2759"/>
<keyword evidence="4 6" id="KW-0788">Thiol protease</keyword>
<dbReference type="GO" id="GO:0006508">
    <property type="term" value="P:proteolysis"/>
    <property type="evidence" value="ECO:0007669"/>
    <property type="project" value="UniProtKB-KW"/>
</dbReference>
<evidence type="ECO:0000256" key="2">
    <source>
        <dbReference type="ARBA" id="ARBA00022670"/>
    </source>
</evidence>
<evidence type="ECO:0000313" key="9">
    <source>
        <dbReference type="Proteomes" id="UP000085678"/>
    </source>
</evidence>
<reference evidence="10" key="2">
    <citation type="submission" date="2025-08" db="UniProtKB">
        <authorList>
            <consortium name="RefSeq"/>
        </authorList>
    </citation>
    <scope>IDENTIFICATION</scope>
</reference>
<feature type="compositionally biased region" description="Gly residues" evidence="7">
    <location>
        <begin position="216"/>
        <end position="226"/>
    </location>
</feature>
<evidence type="ECO:0000256" key="1">
    <source>
        <dbReference type="ARBA" id="ARBA00007623"/>
    </source>
</evidence>
<dbReference type="Gene3D" id="3.90.70.10">
    <property type="entry name" value="Cysteine proteinases"/>
    <property type="match status" value="1"/>
</dbReference>
<evidence type="ECO:0000259" key="8">
    <source>
        <dbReference type="PROSITE" id="PS50203"/>
    </source>
</evidence>
<dbReference type="InParanoid" id="A0A1S3I8E0"/>
<feature type="active site" evidence="5 6">
    <location>
        <position position="482"/>
    </location>
</feature>
<dbReference type="PRINTS" id="PR00704">
    <property type="entry name" value="CALPAIN"/>
</dbReference>
<evidence type="ECO:0000256" key="7">
    <source>
        <dbReference type="SAM" id="MobiDB-lite"/>
    </source>
</evidence>
<dbReference type="CDD" id="cd00044">
    <property type="entry name" value="CysPc"/>
    <property type="match status" value="1"/>
</dbReference>
<dbReference type="Gene3D" id="1.20.58.80">
    <property type="entry name" value="Phosphotransferase system, lactose/cellobiose-type IIA subunit"/>
    <property type="match status" value="2"/>
</dbReference>
<dbReference type="Proteomes" id="UP000085678">
    <property type="component" value="Unplaced"/>
</dbReference>
<dbReference type="Pfam" id="PF00648">
    <property type="entry name" value="Peptidase_C2"/>
    <property type="match status" value="1"/>
</dbReference>
<dbReference type="SUPFAM" id="SSF116846">
    <property type="entry name" value="MIT domain"/>
    <property type="match status" value="2"/>
</dbReference>
<feature type="active site" evidence="5 6">
    <location>
        <position position="502"/>
    </location>
</feature>
<dbReference type="Pfam" id="PF04212">
    <property type="entry name" value="MIT"/>
    <property type="match status" value="2"/>
</dbReference>
<dbReference type="InterPro" id="IPR001300">
    <property type="entry name" value="Peptidase_C2_calpain_cat"/>
</dbReference>
<dbReference type="InterPro" id="IPR036181">
    <property type="entry name" value="MIT_dom_sf"/>
</dbReference>
<reference evidence="10" key="1">
    <citation type="journal article" date="2015" name="Nat. Commun.">
        <title>The Lingula genome provides insights into brachiopod evolution and the origin of phosphate biomineralization.</title>
        <authorList>
            <person name="Luo Y.J."/>
            <person name="Takeuchi T."/>
            <person name="Koyanagi R."/>
            <person name="Yamada L."/>
            <person name="Kanda M."/>
            <person name="Khalturina M."/>
            <person name="Fujie M."/>
            <person name="Yamasaki S.I."/>
            <person name="Endo K."/>
            <person name="Satoh N."/>
        </authorList>
    </citation>
    <scope>NUCLEOTIDE SEQUENCE</scope>
</reference>
<name>A0A1S3I8E0_LINAN</name>
<dbReference type="AlphaFoldDB" id="A0A1S3I8E0"/>
<dbReference type="PANTHER" id="PTHR46143">
    <property type="entry name" value="CALPAIN-7"/>
    <property type="match status" value="1"/>
</dbReference>
<evidence type="ECO:0000256" key="6">
    <source>
        <dbReference type="PROSITE-ProRule" id="PRU00239"/>
    </source>
</evidence>
<sequence length="839" mass="95091">MDNSSAVDPTTLEQDGYNFARAAVDFDQKGQYQSAAFYYTEAAQALINACMSGSQRPGLTDKANEYMCRSEQLQAMVRNASSIRSHVGKTEQQMNLERAQFLLHQAFDEDENNNEEEAVQLYTESVELFIKIRDSTADNKLKENVTKMATQALDRAEALKSKAIPRVPSPSLSPRAPQPGSQDNRKPLPGPLGFSLKDNEEEEDQGRRRVGARVTRGGGGGGGGSGGYTKDEIQVLKTTSLINDIAYVPFMSVDMKERFAYPVPFSDKTGKLALSPKQKSKLKQWVRPEEFMDNPTMILAVSSFSVRQTIVSDCSFVASLAISAQYERRFKKKLITTIIYPQNRNGEPQYNPCGKYMVKFNINGVHRKVIIDDFLPMGYDGELLCSFSANKNELWVSLLEKAYLKVMGGYDFPGSNSNIDLHALTGWIPERIAIRPNNPEFNKDKEFSKIMDRFHKGHCLVTVATGEMSDAEGERAGLVPTHAYAMLDIREIMGKKLMQLKNPWSHLCWKGNFSERDTANWTPQLQKALNFDPKSAQMIDNGVFWIDYESILRFYDVIYVNWNPELFGHTTCYHHTWTAKEGPKKDVYNIGDNPQYRLELKSPHPTKAAVWILMTRHIKDRDDFANNREFITVLVYKGSGKRVFYPYDPPPYKDGVRINSPHYLCKMLEDVNGSSTYTLVTSQYEKNNTIHYTLRVYSTCEFVFSKIMEPYNPKYEKQLTGQWKGRTAGGCGNYPDTHQSNPVYQLKLDTAENYLLIELRGPKQYSVGFEVFAVSCNESAGSFQKKTSGDYRRGFCVLQLDSIPGGIYNIMPSTFYPKEEGPFLLNISSSNPFTISQLQ</sequence>
<dbReference type="InterPro" id="IPR022683">
    <property type="entry name" value="Calpain_III"/>
</dbReference>
<comment type="similarity">
    <text evidence="1">Belongs to the peptidase C2 family.</text>
</comment>
<gene>
    <name evidence="10" type="primary">LOC106161286</name>
</gene>
<keyword evidence="2 6" id="KW-0645">Protease</keyword>
<feature type="region of interest" description="Disordered" evidence="7">
    <location>
        <begin position="160"/>
        <end position="226"/>
    </location>
</feature>
<keyword evidence="3 6" id="KW-0378">Hydrolase</keyword>
<dbReference type="GeneID" id="106161286"/>
<dbReference type="InterPro" id="IPR038765">
    <property type="entry name" value="Papain-like_cys_pep_sf"/>
</dbReference>
<feature type="active site" evidence="5 6">
    <location>
        <position position="314"/>
    </location>
</feature>
<evidence type="ECO:0000313" key="10">
    <source>
        <dbReference type="RefSeq" id="XP_013393644.1"/>
    </source>
</evidence>
<dbReference type="SUPFAM" id="SSF54001">
    <property type="entry name" value="Cysteine proteinases"/>
    <property type="match status" value="1"/>
</dbReference>
<dbReference type="InterPro" id="IPR051297">
    <property type="entry name" value="PalB/RIM13"/>
</dbReference>
<dbReference type="Pfam" id="PF01067">
    <property type="entry name" value="Calpain_III"/>
    <property type="match status" value="1"/>
</dbReference>
<dbReference type="SUPFAM" id="SSF49758">
    <property type="entry name" value="Calpain large subunit, middle domain (domain III)"/>
    <property type="match status" value="2"/>
</dbReference>
<dbReference type="RefSeq" id="XP_013393644.1">
    <property type="nucleotide sequence ID" value="XM_013538190.1"/>
</dbReference>
<feature type="domain" description="Calpain catalytic" evidence="8">
    <location>
        <begin position="265"/>
        <end position="564"/>
    </location>
</feature>
<dbReference type="CDD" id="cd02656">
    <property type="entry name" value="MIT"/>
    <property type="match status" value="1"/>
</dbReference>
<proteinExistence type="inferred from homology"/>
<dbReference type="GO" id="GO:0004198">
    <property type="term" value="F:calcium-dependent cysteine-type endopeptidase activity"/>
    <property type="evidence" value="ECO:0007669"/>
    <property type="project" value="InterPro"/>
</dbReference>
<dbReference type="InterPro" id="IPR007330">
    <property type="entry name" value="MIT_dom"/>
</dbReference>
<dbReference type="STRING" id="7574.A0A1S3I8E0"/>
<dbReference type="InterPro" id="IPR022684">
    <property type="entry name" value="Calpain_cysteine_protease"/>
</dbReference>
<dbReference type="PANTHER" id="PTHR46143:SF1">
    <property type="entry name" value="CALPAIN-7"/>
    <property type="match status" value="1"/>
</dbReference>
<dbReference type="InterPro" id="IPR036213">
    <property type="entry name" value="Calpain_III_sf"/>
</dbReference>
<evidence type="ECO:0000256" key="5">
    <source>
        <dbReference type="PIRSR" id="PIRSR622684-1"/>
    </source>
</evidence>
<dbReference type="SMART" id="SM00745">
    <property type="entry name" value="MIT"/>
    <property type="match status" value="2"/>
</dbReference>
<keyword evidence="9" id="KW-1185">Reference proteome</keyword>
<dbReference type="InterPro" id="IPR022682">
    <property type="entry name" value="Calpain_domain_III"/>
</dbReference>
<dbReference type="SMART" id="SM00720">
    <property type="entry name" value="calpain_III"/>
    <property type="match status" value="1"/>
</dbReference>
<dbReference type="PROSITE" id="PS50203">
    <property type="entry name" value="CALPAIN_CAT"/>
    <property type="match status" value="1"/>
</dbReference>
<organism evidence="9 10">
    <name type="scientific">Lingula anatina</name>
    <name type="common">Brachiopod</name>
    <name type="synonym">Lingula unguis</name>
    <dbReference type="NCBI Taxonomy" id="7574"/>
    <lineage>
        <taxon>Eukaryota</taxon>
        <taxon>Metazoa</taxon>
        <taxon>Spiralia</taxon>
        <taxon>Lophotrochozoa</taxon>
        <taxon>Brachiopoda</taxon>
        <taxon>Linguliformea</taxon>
        <taxon>Lingulata</taxon>
        <taxon>Lingulida</taxon>
        <taxon>Linguloidea</taxon>
        <taxon>Lingulidae</taxon>
        <taxon>Lingula</taxon>
    </lineage>
</organism>
<dbReference type="Gene3D" id="2.60.120.380">
    <property type="match status" value="2"/>
</dbReference>
<evidence type="ECO:0000256" key="4">
    <source>
        <dbReference type="ARBA" id="ARBA00022807"/>
    </source>
</evidence>
<protein>
    <submittedName>
        <fullName evidence="10">Calpain-7</fullName>
    </submittedName>
</protein>
<dbReference type="SMART" id="SM00230">
    <property type="entry name" value="CysPc"/>
    <property type="match status" value="1"/>
</dbReference>
<evidence type="ECO:0000256" key="3">
    <source>
        <dbReference type="ARBA" id="ARBA00022801"/>
    </source>
</evidence>
<dbReference type="KEGG" id="lak:106161286"/>